<feature type="compositionally biased region" description="Basic and acidic residues" evidence="1">
    <location>
        <begin position="1"/>
        <end position="12"/>
    </location>
</feature>
<organism evidence="2 3">
    <name type="scientific">Sphaerisporangium aureirubrum</name>
    <dbReference type="NCBI Taxonomy" id="1544736"/>
    <lineage>
        <taxon>Bacteria</taxon>
        <taxon>Bacillati</taxon>
        <taxon>Actinomycetota</taxon>
        <taxon>Actinomycetes</taxon>
        <taxon>Streptosporangiales</taxon>
        <taxon>Streptosporangiaceae</taxon>
        <taxon>Sphaerisporangium</taxon>
    </lineage>
</organism>
<reference evidence="3" key="1">
    <citation type="journal article" date="2019" name="Int. J. Syst. Evol. Microbiol.">
        <title>The Global Catalogue of Microorganisms (GCM) 10K type strain sequencing project: providing services to taxonomists for standard genome sequencing and annotation.</title>
        <authorList>
            <consortium name="The Broad Institute Genomics Platform"/>
            <consortium name="The Broad Institute Genome Sequencing Center for Infectious Disease"/>
            <person name="Wu L."/>
            <person name="Ma J."/>
        </authorList>
    </citation>
    <scope>NUCLEOTIDE SEQUENCE [LARGE SCALE GENOMIC DNA]</scope>
    <source>
        <strain evidence="3">JCM 30346</strain>
    </source>
</reference>
<feature type="region of interest" description="Disordered" evidence="1">
    <location>
        <begin position="1"/>
        <end position="21"/>
    </location>
</feature>
<keyword evidence="3" id="KW-1185">Reference proteome</keyword>
<gene>
    <name evidence="2" type="ORF">ACFP1K_40650</name>
</gene>
<comment type="caution">
    <text evidence="2">The sequence shown here is derived from an EMBL/GenBank/DDBJ whole genome shotgun (WGS) entry which is preliminary data.</text>
</comment>
<evidence type="ECO:0000313" key="3">
    <source>
        <dbReference type="Proteomes" id="UP001596137"/>
    </source>
</evidence>
<protein>
    <submittedName>
        <fullName evidence="2">Uncharacterized protein</fullName>
    </submittedName>
</protein>
<dbReference type="Proteomes" id="UP001596137">
    <property type="component" value="Unassembled WGS sequence"/>
</dbReference>
<evidence type="ECO:0000313" key="2">
    <source>
        <dbReference type="EMBL" id="MFC6087530.1"/>
    </source>
</evidence>
<sequence>MRERRAGRRPGDARSGPGRVREAVRLARRTLGDPGARSAILRALRRLPYGLWGRRVLRGAVEKDARRPEAGVRRGGDERT</sequence>
<dbReference type="RefSeq" id="WP_380763867.1">
    <property type="nucleotide sequence ID" value="NZ_JBHSRF010000155.1"/>
</dbReference>
<name>A0ABW1NXG4_9ACTN</name>
<proteinExistence type="predicted"/>
<evidence type="ECO:0000256" key="1">
    <source>
        <dbReference type="SAM" id="MobiDB-lite"/>
    </source>
</evidence>
<accession>A0ABW1NXG4</accession>
<dbReference type="EMBL" id="JBHSRF010000155">
    <property type="protein sequence ID" value="MFC6087530.1"/>
    <property type="molecule type" value="Genomic_DNA"/>
</dbReference>